<name>A0A1T4JQL6_9BACT</name>
<sequence length="457" mass="50973">MRSVSTTAARLSLPILFGFSLLSASAQENSPYTRYGMGDLYNGTHIISRSMGGLGAVYSDGLNNNIGQSINFQNPATYSNLYMTTFDMGLTIDSRTLRSENPSGKFGSRYFAPTYLSVGMPLNKNKSLGMAFGLRPVTRINYSVHEFGKVGTNDSLGTIYEGSGGLNQVFAGLGKRWKALSIGFNTGYNFGRREISTKKTFLNDSVYHYQSKSFSATDFNGIFFNAGIQYDLPIAKRENTNLKSTERYYLRFGATASLSQKMSASQDIIRETYTQTTSGDITIDSVYASKNLKGKIELPASYSGGVMLHKTVSNTRGVFEMWSIGAEYSATQWSKYRFYGQTDPLVNSWQFRLGAQLSPDPISARNYWSNVNYRAGVYFGKDYVNADGKELKQFGISLGAGLPIKKWRSYDYQFTVINTALQFGKRGSGVNNITENFFQFSVGFSLSDVWFRKMKYD</sequence>
<keyword evidence="1" id="KW-0732">Signal</keyword>
<dbReference type="Proteomes" id="UP000190888">
    <property type="component" value="Unassembled WGS sequence"/>
</dbReference>
<organism evidence="2 3">
    <name type="scientific">Sediminibacterium ginsengisoli</name>
    <dbReference type="NCBI Taxonomy" id="413434"/>
    <lineage>
        <taxon>Bacteria</taxon>
        <taxon>Pseudomonadati</taxon>
        <taxon>Bacteroidota</taxon>
        <taxon>Chitinophagia</taxon>
        <taxon>Chitinophagales</taxon>
        <taxon>Chitinophagaceae</taxon>
        <taxon>Sediminibacterium</taxon>
    </lineage>
</organism>
<dbReference type="RefSeq" id="WP_139366926.1">
    <property type="nucleotide sequence ID" value="NZ_FUWH01000001.1"/>
</dbReference>
<dbReference type="STRING" id="413434.SAMN04488132_10185"/>
<accession>A0A1T4JQL6</accession>
<keyword evidence="3" id="KW-1185">Reference proteome</keyword>
<protein>
    <submittedName>
        <fullName evidence="2">Long-chain fatty acid transport protein</fullName>
    </submittedName>
</protein>
<dbReference type="OrthoDB" id="1491239at2"/>
<proteinExistence type="predicted"/>
<feature type="signal peptide" evidence="1">
    <location>
        <begin position="1"/>
        <end position="26"/>
    </location>
</feature>
<evidence type="ECO:0000313" key="2">
    <source>
        <dbReference type="EMBL" id="SJZ32466.1"/>
    </source>
</evidence>
<dbReference type="AlphaFoldDB" id="A0A1T4JQL6"/>
<reference evidence="2 3" key="1">
    <citation type="submission" date="2017-02" db="EMBL/GenBank/DDBJ databases">
        <authorList>
            <person name="Peterson S.W."/>
        </authorList>
    </citation>
    <scope>NUCLEOTIDE SEQUENCE [LARGE SCALE GENOMIC DNA]</scope>
    <source>
        <strain evidence="2 3">DSM 22335</strain>
    </source>
</reference>
<evidence type="ECO:0000313" key="3">
    <source>
        <dbReference type="Proteomes" id="UP000190888"/>
    </source>
</evidence>
<dbReference type="EMBL" id="FUWH01000001">
    <property type="protein sequence ID" value="SJZ32466.1"/>
    <property type="molecule type" value="Genomic_DNA"/>
</dbReference>
<feature type="chain" id="PRO_5012639847" evidence="1">
    <location>
        <begin position="27"/>
        <end position="457"/>
    </location>
</feature>
<gene>
    <name evidence="2" type="ORF">SAMN04488132_10185</name>
</gene>
<evidence type="ECO:0000256" key="1">
    <source>
        <dbReference type="SAM" id="SignalP"/>
    </source>
</evidence>